<accession>A0AAN9FTH8</accession>
<name>A0AAN9FTH8_CROPI</name>
<evidence type="ECO:0000313" key="3">
    <source>
        <dbReference type="Proteomes" id="UP001372338"/>
    </source>
</evidence>
<dbReference type="Proteomes" id="UP001372338">
    <property type="component" value="Unassembled WGS sequence"/>
</dbReference>
<proteinExistence type="predicted"/>
<feature type="compositionally biased region" description="Polar residues" evidence="1">
    <location>
        <begin position="20"/>
        <end position="37"/>
    </location>
</feature>
<evidence type="ECO:0000256" key="1">
    <source>
        <dbReference type="SAM" id="MobiDB-lite"/>
    </source>
</evidence>
<dbReference type="EMBL" id="JAYWIO010000002">
    <property type="protein sequence ID" value="KAK7282362.1"/>
    <property type="molecule type" value="Genomic_DNA"/>
</dbReference>
<dbReference type="AlphaFoldDB" id="A0AAN9FTH8"/>
<reference evidence="2 3" key="1">
    <citation type="submission" date="2024-01" db="EMBL/GenBank/DDBJ databases">
        <title>The genomes of 5 underutilized Papilionoideae crops provide insights into root nodulation and disease resistanc.</title>
        <authorList>
            <person name="Yuan L."/>
        </authorList>
    </citation>
    <scope>NUCLEOTIDE SEQUENCE [LARGE SCALE GENOMIC DNA]</scope>
    <source>
        <strain evidence="2">ZHUSHIDOU_FW_LH</strain>
        <tissue evidence="2">Leaf</tissue>
    </source>
</reference>
<sequence>MGANPKAHMAKATTLHESTKNPTKNSNHDGTNNSISSQEKEERKKFEQTCLEILRRKQADMWNQYKQGNYVDDFLGVVAVNNLNLEKELLRQGQGRGKERVFCDAPTPADGYDCMHEVPEGDSVGNRLCSSRDVNHD</sequence>
<comment type="caution">
    <text evidence="2">The sequence shown here is derived from an EMBL/GenBank/DDBJ whole genome shotgun (WGS) entry which is preliminary data.</text>
</comment>
<keyword evidence="3" id="KW-1185">Reference proteome</keyword>
<organism evidence="2 3">
    <name type="scientific">Crotalaria pallida</name>
    <name type="common">Smooth rattlebox</name>
    <name type="synonym">Crotalaria striata</name>
    <dbReference type="NCBI Taxonomy" id="3830"/>
    <lineage>
        <taxon>Eukaryota</taxon>
        <taxon>Viridiplantae</taxon>
        <taxon>Streptophyta</taxon>
        <taxon>Embryophyta</taxon>
        <taxon>Tracheophyta</taxon>
        <taxon>Spermatophyta</taxon>
        <taxon>Magnoliopsida</taxon>
        <taxon>eudicotyledons</taxon>
        <taxon>Gunneridae</taxon>
        <taxon>Pentapetalae</taxon>
        <taxon>rosids</taxon>
        <taxon>fabids</taxon>
        <taxon>Fabales</taxon>
        <taxon>Fabaceae</taxon>
        <taxon>Papilionoideae</taxon>
        <taxon>50 kb inversion clade</taxon>
        <taxon>genistoids sensu lato</taxon>
        <taxon>core genistoids</taxon>
        <taxon>Crotalarieae</taxon>
        <taxon>Crotalaria</taxon>
    </lineage>
</organism>
<protein>
    <submittedName>
        <fullName evidence="2">Uncharacterized protein</fullName>
    </submittedName>
</protein>
<gene>
    <name evidence="2" type="ORF">RIF29_11058</name>
</gene>
<evidence type="ECO:0000313" key="2">
    <source>
        <dbReference type="EMBL" id="KAK7282362.1"/>
    </source>
</evidence>
<feature type="region of interest" description="Disordered" evidence="1">
    <location>
        <begin position="1"/>
        <end position="43"/>
    </location>
</feature>